<dbReference type="InterPro" id="IPR011951">
    <property type="entry name" value="HAD-SF_hydro_IA_YjjG/PynA"/>
</dbReference>
<dbReference type="InterPro" id="IPR052550">
    <property type="entry name" value="Pyrimidine_5'-ntase_YjjG"/>
</dbReference>
<dbReference type="RefSeq" id="WP_125578503.1">
    <property type="nucleotide sequence ID" value="NZ_JBHTOF010000090.1"/>
</dbReference>
<dbReference type="SFLD" id="SFLDS00003">
    <property type="entry name" value="Haloacid_Dehalogenase"/>
    <property type="match status" value="1"/>
</dbReference>
<dbReference type="InterPro" id="IPR006439">
    <property type="entry name" value="HAD-SF_hydro_IA"/>
</dbReference>
<keyword evidence="1" id="KW-0378">Hydrolase</keyword>
<comment type="caution">
    <text evidence="1">The sequence shown here is derived from an EMBL/GenBank/DDBJ whole genome shotgun (WGS) entry which is preliminary data.</text>
</comment>
<dbReference type="EC" id="3.1.3.5" evidence="1"/>
<dbReference type="InterPro" id="IPR023198">
    <property type="entry name" value="PGP-like_dom2"/>
</dbReference>
<dbReference type="Pfam" id="PF13419">
    <property type="entry name" value="HAD_2"/>
    <property type="match status" value="1"/>
</dbReference>
<organism evidence="1 2">
    <name type="scientific">Lapidilactobacillus mulanensis</name>
    <dbReference type="NCBI Taxonomy" id="2485999"/>
    <lineage>
        <taxon>Bacteria</taxon>
        <taxon>Bacillati</taxon>
        <taxon>Bacillota</taxon>
        <taxon>Bacilli</taxon>
        <taxon>Lactobacillales</taxon>
        <taxon>Lactobacillaceae</taxon>
        <taxon>Lapidilactobacillus</taxon>
    </lineage>
</organism>
<evidence type="ECO:0000313" key="1">
    <source>
        <dbReference type="EMBL" id="MFD1465918.1"/>
    </source>
</evidence>
<sequence>MYKYLLFDVDDTLLDFHAAEDSALQLMFDQLQLTMTPTIKQRYELINQGLWQQFERKEIDRETIFANRFPQLFREFSLADETISAQAEQLFRAGLNQGHEKIPYAQELLSQLQAAQKFELYIVSNGVAKTQQLRLTASGLAPYFNDIFVSEALGFQKPAIQFFEKVEVAIDHFEPEQALIIGDSLTSDIQGGINAGIQTVWFNPQHQVAKAIQPTYEIDALPQLLQVVQ</sequence>
<dbReference type="InterPro" id="IPR036412">
    <property type="entry name" value="HAD-like_sf"/>
</dbReference>
<dbReference type="EMBL" id="JBHTOF010000090">
    <property type="protein sequence ID" value="MFD1465918.1"/>
    <property type="molecule type" value="Genomic_DNA"/>
</dbReference>
<protein>
    <submittedName>
        <fullName evidence="1">YjjG family noncanonical pyrimidine nucleotidase</fullName>
        <ecNumber evidence="1">3.1.3.5</ecNumber>
    </submittedName>
</protein>
<dbReference type="Gene3D" id="3.40.50.1000">
    <property type="entry name" value="HAD superfamily/HAD-like"/>
    <property type="match status" value="1"/>
</dbReference>
<dbReference type="InterPro" id="IPR041492">
    <property type="entry name" value="HAD_2"/>
</dbReference>
<dbReference type="SFLD" id="SFLDG01135">
    <property type="entry name" value="C1.5.6:_HAD__Beta-PGM__Phospha"/>
    <property type="match status" value="1"/>
</dbReference>
<dbReference type="NCBIfam" id="TIGR01549">
    <property type="entry name" value="HAD-SF-IA-v1"/>
    <property type="match status" value="1"/>
</dbReference>
<name>A0ABW4DQ15_9LACO</name>
<dbReference type="Gene3D" id="1.10.150.240">
    <property type="entry name" value="Putative phosphatase, domain 2"/>
    <property type="match status" value="1"/>
</dbReference>
<dbReference type="GO" id="GO:0008253">
    <property type="term" value="F:5'-nucleotidase activity"/>
    <property type="evidence" value="ECO:0007669"/>
    <property type="project" value="UniProtKB-EC"/>
</dbReference>
<dbReference type="NCBIfam" id="TIGR02254">
    <property type="entry name" value="YjjG_YfnB"/>
    <property type="match status" value="1"/>
</dbReference>
<dbReference type="Proteomes" id="UP001597244">
    <property type="component" value="Unassembled WGS sequence"/>
</dbReference>
<accession>A0ABW4DQ15</accession>
<gene>
    <name evidence="1" type="ORF">ACFQ4L_07575</name>
</gene>
<proteinExistence type="predicted"/>
<dbReference type="PANTHER" id="PTHR47478:SF1">
    <property type="entry name" value="PYRIMIDINE 5'-NUCLEOTIDASE YJJG"/>
    <property type="match status" value="1"/>
</dbReference>
<keyword evidence="2" id="KW-1185">Reference proteome</keyword>
<dbReference type="SFLD" id="SFLDG01129">
    <property type="entry name" value="C1.5:_HAD__Beta-PGM__Phosphata"/>
    <property type="match status" value="1"/>
</dbReference>
<dbReference type="SUPFAM" id="SSF56784">
    <property type="entry name" value="HAD-like"/>
    <property type="match status" value="1"/>
</dbReference>
<evidence type="ECO:0000313" key="2">
    <source>
        <dbReference type="Proteomes" id="UP001597244"/>
    </source>
</evidence>
<reference evidence="2" key="1">
    <citation type="journal article" date="2019" name="Int. J. Syst. Evol. Microbiol.">
        <title>The Global Catalogue of Microorganisms (GCM) 10K type strain sequencing project: providing services to taxonomists for standard genome sequencing and annotation.</title>
        <authorList>
            <consortium name="The Broad Institute Genomics Platform"/>
            <consortium name="The Broad Institute Genome Sequencing Center for Infectious Disease"/>
            <person name="Wu L."/>
            <person name="Ma J."/>
        </authorList>
    </citation>
    <scope>NUCLEOTIDE SEQUENCE [LARGE SCALE GENOMIC DNA]</scope>
    <source>
        <strain evidence="2">CCM 8951</strain>
    </source>
</reference>
<dbReference type="PANTHER" id="PTHR47478">
    <property type="match status" value="1"/>
</dbReference>
<dbReference type="InterPro" id="IPR023214">
    <property type="entry name" value="HAD_sf"/>
</dbReference>